<evidence type="ECO:0000313" key="4">
    <source>
        <dbReference type="Proteomes" id="UP000241912"/>
    </source>
</evidence>
<dbReference type="PANTHER" id="PTHR44757:SF2">
    <property type="entry name" value="BIOFILM ARCHITECTURE MAINTENANCE PROTEIN MBAA"/>
    <property type="match status" value="1"/>
</dbReference>
<dbReference type="InterPro" id="IPR052155">
    <property type="entry name" value="Biofilm_reg_signaling"/>
</dbReference>
<dbReference type="OrthoDB" id="9813903at2"/>
<dbReference type="PROSITE" id="PS50883">
    <property type="entry name" value="EAL"/>
    <property type="match status" value="1"/>
</dbReference>
<dbReference type="Gene3D" id="3.20.20.450">
    <property type="entry name" value="EAL domain"/>
    <property type="match status" value="1"/>
</dbReference>
<dbReference type="Gene3D" id="3.30.70.270">
    <property type="match status" value="1"/>
</dbReference>
<dbReference type="Pfam" id="PF00990">
    <property type="entry name" value="GGDEF"/>
    <property type="match status" value="1"/>
</dbReference>
<evidence type="ECO:0000313" key="3">
    <source>
        <dbReference type="EMBL" id="PSJ16212.1"/>
    </source>
</evidence>
<sequence length="652" mass="72387">MTYPVNKSKKENPNSAASYEQLLKKFERATRALRTLSAGNHTLLHASDEQELLHDMCQVIVERGGYRMAAVAYAGHDKDKCLHWMTSIGVDKEFVEELHYTWADTEMGRSATATAIRTGQPCVGRNILTDPVYADPAYAPLRENAIKFGYAAVTTFPLRVNGQMLGALVMGAIEPDAFDAEEVKLLSELADDLAFGITNLRLRAKHQAAEATIAQLAYYDPLTELPNRTFMLERLQDAIQTASRNHHSLALLHLNIVQLRGINQILGYGSGDRLLQQLAQRLMRALHESDFLARVGEGEFALLLPSGGADYAIQMAQRLAKALHDSVPVEGLMVDPRVSIGIALYPSHATEADTLLRRANAATNDVCPARGGYALYTGGQEQECTRRLSLMGDLRQAIERNELLLYCQPKVDIASRRVCGTEALVRWQHPVHGMLSTMEFIKLAENAGLITPLTHWMLDAVFSQSYAWHEAGLDRALSVNLSAHDLYDPMLVDRIQCLFSTWSVSPELIQFELTESALMQEPLVALEALTRLKKLGIRLFIDDFGTGYSSLSYLQKLPVDSIKIDQSFVMPMEANNDSAVIVRSTIELGHNLDLEVVAEGVDSQAVWNLLSAVECDVAQGYLISMPMPAEQFSDWENEWVRMNTAKLTVPGQ</sequence>
<dbReference type="NCBIfam" id="TIGR00254">
    <property type="entry name" value="GGDEF"/>
    <property type="match status" value="1"/>
</dbReference>
<dbReference type="InterPro" id="IPR029016">
    <property type="entry name" value="GAF-like_dom_sf"/>
</dbReference>
<dbReference type="Pfam" id="PF00563">
    <property type="entry name" value="EAL"/>
    <property type="match status" value="1"/>
</dbReference>
<comment type="caution">
    <text evidence="3">The sequence shown here is derived from an EMBL/GenBank/DDBJ whole genome shotgun (WGS) entry which is preliminary data.</text>
</comment>
<dbReference type="InterPro" id="IPR035919">
    <property type="entry name" value="EAL_sf"/>
</dbReference>
<accession>A0A2P7NRX3</accession>
<feature type="domain" description="EAL" evidence="1">
    <location>
        <begin position="387"/>
        <end position="640"/>
    </location>
</feature>
<dbReference type="SMART" id="SM00052">
    <property type="entry name" value="EAL"/>
    <property type="match status" value="1"/>
</dbReference>
<protein>
    <submittedName>
        <fullName evidence="3">Bifunctional diguanylate cyclase/phosphodiesterase</fullName>
    </submittedName>
</protein>
<dbReference type="InterPro" id="IPR001633">
    <property type="entry name" value="EAL_dom"/>
</dbReference>
<keyword evidence="4" id="KW-1185">Reference proteome</keyword>
<dbReference type="InterPro" id="IPR000160">
    <property type="entry name" value="GGDEF_dom"/>
</dbReference>
<dbReference type="InterPro" id="IPR043128">
    <property type="entry name" value="Rev_trsase/Diguanyl_cyclase"/>
</dbReference>
<dbReference type="InterPro" id="IPR029787">
    <property type="entry name" value="Nucleotide_cyclase"/>
</dbReference>
<dbReference type="SUPFAM" id="SSF55073">
    <property type="entry name" value="Nucleotide cyclase"/>
    <property type="match status" value="1"/>
</dbReference>
<dbReference type="Gene3D" id="3.30.450.40">
    <property type="match status" value="1"/>
</dbReference>
<reference evidence="3 4" key="1">
    <citation type="submission" date="2018-03" db="EMBL/GenBank/DDBJ databases">
        <title>Draft genome of Nitrosomonas supralitoralis APG5.</title>
        <authorList>
            <person name="Urakawa H."/>
            <person name="Lopez J.V."/>
        </authorList>
    </citation>
    <scope>NUCLEOTIDE SEQUENCE [LARGE SCALE GENOMIC DNA]</scope>
    <source>
        <strain evidence="3 4">APG5</strain>
    </source>
</reference>
<dbReference type="SUPFAM" id="SSF55781">
    <property type="entry name" value="GAF domain-like"/>
    <property type="match status" value="1"/>
</dbReference>
<evidence type="ECO:0000259" key="1">
    <source>
        <dbReference type="PROSITE" id="PS50883"/>
    </source>
</evidence>
<dbReference type="SMART" id="SM00267">
    <property type="entry name" value="GGDEF"/>
    <property type="match status" value="1"/>
</dbReference>
<dbReference type="InterPro" id="IPR003018">
    <property type="entry name" value="GAF"/>
</dbReference>
<dbReference type="EMBL" id="PXXU01000062">
    <property type="protein sequence ID" value="PSJ16212.1"/>
    <property type="molecule type" value="Genomic_DNA"/>
</dbReference>
<dbReference type="AlphaFoldDB" id="A0A2P7NRX3"/>
<dbReference type="PANTHER" id="PTHR44757">
    <property type="entry name" value="DIGUANYLATE CYCLASE DGCP"/>
    <property type="match status" value="1"/>
</dbReference>
<dbReference type="CDD" id="cd01948">
    <property type="entry name" value="EAL"/>
    <property type="match status" value="1"/>
</dbReference>
<evidence type="ECO:0000259" key="2">
    <source>
        <dbReference type="PROSITE" id="PS50887"/>
    </source>
</evidence>
<dbReference type="Proteomes" id="UP000241912">
    <property type="component" value="Unassembled WGS sequence"/>
</dbReference>
<dbReference type="SMART" id="SM00065">
    <property type="entry name" value="GAF"/>
    <property type="match status" value="1"/>
</dbReference>
<proteinExistence type="predicted"/>
<dbReference type="CDD" id="cd01949">
    <property type="entry name" value="GGDEF"/>
    <property type="match status" value="1"/>
</dbReference>
<name>A0A2P7NRX3_9PROT</name>
<dbReference type="Pfam" id="PF13185">
    <property type="entry name" value="GAF_2"/>
    <property type="match status" value="1"/>
</dbReference>
<feature type="domain" description="GGDEF" evidence="2">
    <location>
        <begin position="247"/>
        <end position="380"/>
    </location>
</feature>
<organism evidence="3 4">
    <name type="scientific">Nitrosomonas supralitoralis</name>
    <dbReference type="NCBI Taxonomy" id="2116706"/>
    <lineage>
        <taxon>Bacteria</taxon>
        <taxon>Pseudomonadati</taxon>
        <taxon>Pseudomonadota</taxon>
        <taxon>Betaproteobacteria</taxon>
        <taxon>Nitrosomonadales</taxon>
        <taxon>Nitrosomonadaceae</taxon>
        <taxon>Nitrosomonas</taxon>
    </lineage>
</organism>
<dbReference type="SUPFAM" id="SSF141868">
    <property type="entry name" value="EAL domain-like"/>
    <property type="match status" value="1"/>
</dbReference>
<dbReference type="PROSITE" id="PS50887">
    <property type="entry name" value="GGDEF"/>
    <property type="match status" value="1"/>
</dbReference>
<gene>
    <name evidence="3" type="ORF">C7H79_14605</name>
</gene>